<feature type="active site" description="Proton acceptor" evidence="3">
    <location>
        <position position="372"/>
    </location>
</feature>
<evidence type="ECO:0000256" key="1">
    <source>
        <dbReference type="ARBA" id="ARBA00010088"/>
    </source>
</evidence>
<organism evidence="5 6">
    <name type="scientific">Mycena albidolilacea</name>
    <dbReference type="NCBI Taxonomy" id="1033008"/>
    <lineage>
        <taxon>Eukaryota</taxon>
        <taxon>Fungi</taxon>
        <taxon>Dikarya</taxon>
        <taxon>Basidiomycota</taxon>
        <taxon>Agaricomycotina</taxon>
        <taxon>Agaricomycetes</taxon>
        <taxon>Agaricomycetidae</taxon>
        <taxon>Agaricales</taxon>
        <taxon>Marasmiineae</taxon>
        <taxon>Mycenaceae</taxon>
        <taxon>Mycena</taxon>
    </lineage>
</organism>
<feature type="active site" description="Proton donor" evidence="3">
    <location>
        <position position="313"/>
    </location>
</feature>
<evidence type="ECO:0000313" key="6">
    <source>
        <dbReference type="Proteomes" id="UP001218218"/>
    </source>
</evidence>
<dbReference type="InterPro" id="IPR016292">
    <property type="entry name" value="Epoxide_hydrolase"/>
</dbReference>
<evidence type="ECO:0000313" key="5">
    <source>
        <dbReference type="EMBL" id="KAJ7366788.1"/>
    </source>
</evidence>
<dbReference type="AlphaFoldDB" id="A0AAD7ART0"/>
<accession>A0AAD7ART0</accession>
<feature type="domain" description="Epoxide hydrolase N-terminal" evidence="4">
    <location>
        <begin position="15"/>
        <end position="125"/>
    </location>
</feature>
<dbReference type="SUPFAM" id="SSF53474">
    <property type="entry name" value="alpha/beta-Hydrolases"/>
    <property type="match status" value="1"/>
</dbReference>
<dbReference type="PANTHER" id="PTHR21661">
    <property type="entry name" value="EPOXIDE HYDROLASE 1-RELATED"/>
    <property type="match status" value="1"/>
</dbReference>
<keyword evidence="6" id="KW-1185">Reference proteome</keyword>
<dbReference type="PIRSF" id="PIRSF001112">
    <property type="entry name" value="Epoxide_hydrolase"/>
    <property type="match status" value="1"/>
</dbReference>
<name>A0AAD7ART0_9AGAR</name>
<comment type="caution">
    <text evidence="5">The sequence shown here is derived from an EMBL/GenBank/DDBJ whole genome shotgun (WGS) entry which is preliminary data.</text>
</comment>
<protein>
    <submittedName>
        <fullName evidence="5">Alpha/Beta hydrolase protein</fullName>
    </submittedName>
</protein>
<dbReference type="GO" id="GO:0004301">
    <property type="term" value="F:epoxide hydrolase activity"/>
    <property type="evidence" value="ECO:0007669"/>
    <property type="project" value="TreeGrafter"/>
</dbReference>
<gene>
    <name evidence="5" type="ORF">DFH08DRAFT_175510</name>
</gene>
<dbReference type="EMBL" id="JARIHO010000002">
    <property type="protein sequence ID" value="KAJ7366788.1"/>
    <property type="molecule type" value="Genomic_DNA"/>
</dbReference>
<dbReference type="Pfam" id="PF06441">
    <property type="entry name" value="EHN"/>
    <property type="match status" value="1"/>
</dbReference>
<dbReference type="InterPro" id="IPR029058">
    <property type="entry name" value="AB_hydrolase_fold"/>
</dbReference>
<dbReference type="PANTHER" id="PTHR21661:SF39">
    <property type="entry name" value="HYDROLASE, PUTATIVE (AFU_ORTHOLOGUE AFUA_3G08960)-RELATED"/>
    <property type="match status" value="1"/>
</dbReference>
<keyword evidence="2 5" id="KW-0378">Hydrolase</keyword>
<evidence type="ECO:0000259" key="4">
    <source>
        <dbReference type="Pfam" id="PF06441"/>
    </source>
</evidence>
<dbReference type="PRINTS" id="PR00412">
    <property type="entry name" value="EPOXHYDRLASE"/>
</dbReference>
<evidence type="ECO:0000256" key="3">
    <source>
        <dbReference type="PIRSR" id="PIRSR001112-1"/>
    </source>
</evidence>
<dbReference type="Proteomes" id="UP001218218">
    <property type="component" value="Unassembled WGS sequence"/>
</dbReference>
<comment type="similarity">
    <text evidence="1">Belongs to the peptidase S33 family.</text>
</comment>
<dbReference type="InterPro" id="IPR000639">
    <property type="entry name" value="Epox_hydrolase-like"/>
</dbReference>
<proteinExistence type="inferred from homology"/>
<dbReference type="Gene3D" id="3.40.50.1820">
    <property type="entry name" value="alpha/beta hydrolase"/>
    <property type="match status" value="1"/>
</dbReference>
<reference evidence="5" key="1">
    <citation type="submission" date="2023-03" db="EMBL/GenBank/DDBJ databases">
        <title>Massive genome expansion in bonnet fungi (Mycena s.s.) driven by repeated elements and novel gene families across ecological guilds.</title>
        <authorList>
            <consortium name="Lawrence Berkeley National Laboratory"/>
            <person name="Harder C.B."/>
            <person name="Miyauchi S."/>
            <person name="Viragh M."/>
            <person name="Kuo A."/>
            <person name="Thoen E."/>
            <person name="Andreopoulos B."/>
            <person name="Lu D."/>
            <person name="Skrede I."/>
            <person name="Drula E."/>
            <person name="Henrissat B."/>
            <person name="Morin E."/>
            <person name="Kohler A."/>
            <person name="Barry K."/>
            <person name="LaButti K."/>
            <person name="Morin E."/>
            <person name="Salamov A."/>
            <person name="Lipzen A."/>
            <person name="Mereny Z."/>
            <person name="Hegedus B."/>
            <person name="Baldrian P."/>
            <person name="Stursova M."/>
            <person name="Weitz H."/>
            <person name="Taylor A."/>
            <person name="Grigoriev I.V."/>
            <person name="Nagy L.G."/>
            <person name="Martin F."/>
            <person name="Kauserud H."/>
        </authorList>
    </citation>
    <scope>NUCLEOTIDE SEQUENCE</scope>
    <source>
        <strain evidence="5">CBHHK002</strain>
    </source>
</reference>
<evidence type="ECO:0000256" key="2">
    <source>
        <dbReference type="ARBA" id="ARBA00022801"/>
    </source>
</evidence>
<dbReference type="InterPro" id="IPR010497">
    <property type="entry name" value="Epoxide_hydro_N"/>
</dbReference>
<dbReference type="GO" id="GO:0097176">
    <property type="term" value="P:epoxide metabolic process"/>
    <property type="evidence" value="ECO:0007669"/>
    <property type="project" value="TreeGrafter"/>
</dbReference>
<sequence length="394" mass="43885">MSFTKIPTSATTVPTPFKVAVPDSALQELKTLLKVAKVAPPTYESLRPDAKFGVTTDWIHKAKAEWETFDWRKVEAQINVFPQYKIAITDAGKSYDIHFLALFSEKPDAVPIVMLHGWPGSFLEFLPILGILSTRYTPATLPYHIVVPSFPGYAFSSPPPLDRSLTLPDVARLFNTLMIGLGFDQYVVQGGDIGSSTARILVAEHDNCKAVHMNFCYMTEPQNFDASTLSASDNAILARRDVFLRSGASYSFEQATRPSTLSFALASSPLALLAWIGEKFMDWTDEDPPLKTILESVSLYWLTDTIATSFYAYRDTTPVEANHIDLSSNPKWHITKPFGFSAFPKEIVPSPRSWIETTGNLVFYREHDKGGHFAAVEAPETLLSDLEAFVSQVW</sequence>
<feature type="active site" description="Nucleophile" evidence="3">
    <location>
        <position position="192"/>
    </location>
</feature>